<dbReference type="Proteomes" id="UP000240572">
    <property type="component" value="Unassembled WGS sequence"/>
</dbReference>
<dbReference type="AlphaFoldDB" id="A0A2P8CSR4"/>
<gene>
    <name evidence="1" type="ORF">B0I18_11617</name>
</gene>
<organism evidence="1 2">
    <name type="scientific">Taibaiella chishuiensis</name>
    <dbReference type="NCBI Taxonomy" id="1434707"/>
    <lineage>
        <taxon>Bacteria</taxon>
        <taxon>Pseudomonadati</taxon>
        <taxon>Bacteroidota</taxon>
        <taxon>Chitinophagia</taxon>
        <taxon>Chitinophagales</taxon>
        <taxon>Chitinophagaceae</taxon>
        <taxon>Taibaiella</taxon>
    </lineage>
</organism>
<evidence type="ECO:0000313" key="1">
    <source>
        <dbReference type="EMBL" id="PSK87987.1"/>
    </source>
</evidence>
<accession>A0A2P8CSR4</accession>
<name>A0A2P8CSR4_9BACT</name>
<dbReference type="RefSeq" id="WP_106525359.1">
    <property type="nucleotide sequence ID" value="NZ_PYGD01000016.1"/>
</dbReference>
<keyword evidence="2" id="KW-1185">Reference proteome</keyword>
<proteinExistence type="predicted"/>
<comment type="caution">
    <text evidence="1">The sequence shown here is derived from an EMBL/GenBank/DDBJ whole genome shotgun (WGS) entry which is preliminary data.</text>
</comment>
<protein>
    <submittedName>
        <fullName evidence="1">Uncharacterized protein</fullName>
    </submittedName>
</protein>
<evidence type="ECO:0000313" key="2">
    <source>
        <dbReference type="Proteomes" id="UP000240572"/>
    </source>
</evidence>
<dbReference type="EMBL" id="PYGD01000016">
    <property type="protein sequence ID" value="PSK87987.1"/>
    <property type="molecule type" value="Genomic_DNA"/>
</dbReference>
<sequence length="64" mass="7498">MNEHTLTLIESLKQYLVTEEKNKRIYHLPPDVAIRFDLAKVRQHYPQTTLNIETGLPHSILSLE</sequence>
<reference evidence="1 2" key="1">
    <citation type="submission" date="2018-03" db="EMBL/GenBank/DDBJ databases">
        <title>Genomic Encyclopedia of Type Strains, Phase III (KMG-III): the genomes of soil and plant-associated and newly described type strains.</title>
        <authorList>
            <person name="Whitman W."/>
        </authorList>
    </citation>
    <scope>NUCLEOTIDE SEQUENCE [LARGE SCALE GENOMIC DNA]</scope>
    <source>
        <strain evidence="1 2">CGMCC 1.12700</strain>
    </source>
</reference>